<evidence type="ECO:0000313" key="3">
    <source>
        <dbReference type="Proteomes" id="UP000251075"/>
    </source>
</evidence>
<dbReference type="RefSeq" id="WP_112142800.1">
    <property type="nucleotide sequence ID" value="NZ_PGTO01000003.1"/>
</dbReference>
<dbReference type="InterPro" id="IPR051599">
    <property type="entry name" value="Cell_Envelope_Assoc"/>
</dbReference>
<dbReference type="GO" id="GO:0005886">
    <property type="term" value="C:plasma membrane"/>
    <property type="evidence" value="ECO:0007669"/>
    <property type="project" value="TreeGrafter"/>
</dbReference>
<accession>A0A364P0Y5</accession>
<name>A0A364P0Y5_9PROT</name>
<dbReference type="PANTHER" id="PTHR30336">
    <property type="entry name" value="INNER MEMBRANE PROTEIN, PROBABLE PERMEASE"/>
    <property type="match status" value="1"/>
</dbReference>
<dbReference type="InterPro" id="IPR014729">
    <property type="entry name" value="Rossmann-like_a/b/a_fold"/>
</dbReference>
<dbReference type="GO" id="GO:0043164">
    <property type="term" value="P:Gram-negative-bacterium-type cell wall biogenesis"/>
    <property type="evidence" value="ECO:0007669"/>
    <property type="project" value="TreeGrafter"/>
</dbReference>
<evidence type="ECO:0000313" key="2">
    <source>
        <dbReference type="EMBL" id="RAU22817.1"/>
    </source>
</evidence>
<dbReference type="GO" id="GO:0000270">
    <property type="term" value="P:peptidoglycan metabolic process"/>
    <property type="evidence" value="ECO:0007669"/>
    <property type="project" value="TreeGrafter"/>
</dbReference>
<evidence type="ECO:0000259" key="1">
    <source>
        <dbReference type="Pfam" id="PF02698"/>
    </source>
</evidence>
<dbReference type="PANTHER" id="PTHR30336:SF4">
    <property type="entry name" value="ENVELOPE BIOGENESIS FACTOR ELYC"/>
    <property type="match status" value="1"/>
</dbReference>
<dbReference type="Pfam" id="PF02698">
    <property type="entry name" value="DUF218"/>
    <property type="match status" value="1"/>
</dbReference>
<protein>
    <submittedName>
        <fullName evidence="2">YdcF family protein</fullName>
    </submittedName>
</protein>
<reference evidence="2 3" key="1">
    <citation type="submission" date="2017-11" db="EMBL/GenBank/DDBJ databases">
        <title>Draft genome sequence of magnetotactic bacterium Magnetospirillum kuznetsovii LBB-42.</title>
        <authorList>
            <person name="Grouzdev D.S."/>
            <person name="Rysina M.S."/>
            <person name="Baslerov R.V."/>
            <person name="Koziaeva V."/>
        </authorList>
    </citation>
    <scope>NUCLEOTIDE SEQUENCE [LARGE SCALE GENOMIC DNA]</scope>
    <source>
        <strain evidence="2 3">LBB-42</strain>
    </source>
</reference>
<comment type="caution">
    <text evidence="2">The sequence shown here is derived from an EMBL/GenBank/DDBJ whole genome shotgun (WGS) entry which is preliminary data.</text>
</comment>
<dbReference type="OrthoDB" id="9812311at2"/>
<organism evidence="2 3">
    <name type="scientific">Paramagnetospirillum kuznetsovii</name>
    <dbReference type="NCBI Taxonomy" id="2053833"/>
    <lineage>
        <taxon>Bacteria</taxon>
        <taxon>Pseudomonadati</taxon>
        <taxon>Pseudomonadota</taxon>
        <taxon>Alphaproteobacteria</taxon>
        <taxon>Rhodospirillales</taxon>
        <taxon>Magnetospirillaceae</taxon>
        <taxon>Paramagnetospirillum</taxon>
    </lineage>
</organism>
<dbReference type="InterPro" id="IPR003848">
    <property type="entry name" value="DUF218"/>
</dbReference>
<sequence>MRTRVGIPRALLAAGTVACMLVGAWAGGLIVFAATMAATVEDRDTATDAVVVLTGGSERLAGGLALLEQGKGRKLLVSGVHKGVDLAELLRRAGRPPADTHCCIALGHAADDTVGNAAETAAWMAEEHFASLRLVTASYHMQRAMLEFRRAMPGVLIVAHPVFPDAFKKDQWWRWPGTAHLLATEYTKYLGALARPLFIPKPPERKP</sequence>
<keyword evidence="3" id="KW-1185">Reference proteome</keyword>
<dbReference type="Gene3D" id="3.40.50.620">
    <property type="entry name" value="HUPs"/>
    <property type="match status" value="1"/>
</dbReference>
<feature type="domain" description="DUF218" evidence="1">
    <location>
        <begin position="48"/>
        <end position="170"/>
    </location>
</feature>
<gene>
    <name evidence="2" type="ORF">CU669_05360</name>
</gene>
<dbReference type="Proteomes" id="UP000251075">
    <property type="component" value="Unassembled WGS sequence"/>
</dbReference>
<dbReference type="CDD" id="cd06259">
    <property type="entry name" value="YdcF-like"/>
    <property type="match status" value="1"/>
</dbReference>
<dbReference type="EMBL" id="PGTO01000003">
    <property type="protein sequence ID" value="RAU22817.1"/>
    <property type="molecule type" value="Genomic_DNA"/>
</dbReference>
<proteinExistence type="predicted"/>
<dbReference type="AlphaFoldDB" id="A0A364P0Y5"/>